<feature type="domain" description="C2H2-type" evidence="13">
    <location>
        <begin position="287"/>
        <end position="314"/>
    </location>
</feature>
<evidence type="ECO:0000256" key="11">
    <source>
        <dbReference type="PROSITE-ProRule" id="PRU00042"/>
    </source>
</evidence>
<evidence type="ECO:0000256" key="5">
    <source>
        <dbReference type="ARBA" id="ARBA00022771"/>
    </source>
</evidence>
<dbReference type="GO" id="GO:0008270">
    <property type="term" value="F:zinc ion binding"/>
    <property type="evidence" value="ECO:0007669"/>
    <property type="project" value="UniProtKB-KW"/>
</dbReference>
<dbReference type="InterPro" id="IPR036236">
    <property type="entry name" value="Znf_C2H2_sf"/>
</dbReference>
<proteinExistence type="inferred from homology"/>
<dbReference type="GO" id="GO:0005634">
    <property type="term" value="C:nucleus"/>
    <property type="evidence" value="ECO:0007669"/>
    <property type="project" value="UniProtKB-SubCell"/>
</dbReference>
<keyword evidence="9" id="KW-0804">Transcription</keyword>
<feature type="region of interest" description="Disordered" evidence="12">
    <location>
        <begin position="341"/>
        <end position="361"/>
    </location>
</feature>
<dbReference type="PROSITE" id="PS00028">
    <property type="entry name" value="ZINC_FINGER_C2H2_1"/>
    <property type="match status" value="8"/>
</dbReference>
<dbReference type="FunFam" id="3.30.160.60:FF:001485">
    <property type="entry name" value="Krueppel-related zinc finger protein"/>
    <property type="match status" value="1"/>
</dbReference>
<protein>
    <recommendedName>
        <fullName evidence="13">C2H2-type domain-containing protein</fullName>
    </recommendedName>
</protein>
<feature type="domain" description="C2H2-type" evidence="13">
    <location>
        <begin position="231"/>
        <end position="258"/>
    </location>
</feature>
<dbReference type="EMBL" id="JAVRBK010000008">
    <property type="protein sequence ID" value="KAK5640596.1"/>
    <property type="molecule type" value="Genomic_DNA"/>
</dbReference>
<keyword evidence="3" id="KW-0479">Metal-binding</keyword>
<dbReference type="PROSITE" id="PS50157">
    <property type="entry name" value="ZINC_FINGER_C2H2_2"/>
    <property type="match status" value="9"/>
</dbReference>
<feature type="domain" description="C2H2-type" evidence="13">
    <location>
        <begin position="54"/>
        <end position="82"/>
    </location>
</feature>
<dbReference type="AlphaFoldDB" id="A0AAN7ZHL2"/>
<keyword evidence="10" id="KW-0539">Nucleus</keyword>
<evidence type="ECO:0000259" key="13">
    <source>
        <dbReference type="PROSITE" id="PS50157"/>
    </source>
</evidence>
<evidence type="ECO:0000256" key="8">
    <source>
        <dbReference type="ARBA" id="ARBA00023125"/>
    </source>
</evidence>
<reference evidence="14 15" key="1">
    <citation type="journal article" date="2024" name="Insects">
        <title>An Improved Chromosome-Level Genome Assembly of the Firefly Pyrocoelia pectoralis.</title>
        <authorList>
            <person name="Fu X."/>
            <person name="Meyer-Rochow V.B."/>
            <person name="Ballantyne L."/>
            <person name="Zhu X."/>
        </authorList>
    </citation>
    <scope>NUCLEOTIDE SEQUENCE [LARGE SCALE GENOMIC DNA]</scope>
    <source>
        <strain evidence="14">XCY_ONT2</strain>
    </source>
</reference>
<dbReference type="PANTHER" id="PTHR24409:SF295">
    <property type="entry name" value="AZ2-RELATED"/>
    <property type="match status" value="1"/>
</dbReference>
<evidence type="ECO:0000256" key="9">
    <source>
        <dbReference type="ARBA" id="ARBA00023163"/>
    </source>
</evidence>
<dbReference type="Gene3D" id="3.30.160.60">
    <property type="entry name" value="Classic Zinc Finger"/>
    <property type="match status" value="7"/>
</dbReference>
<comment type="caution">
    <text evidence="14">The sequence shown here is derived from an EMBL/GenBank/DDBJ whole genome shotgun (WGS) entry which is preliminary data.</text>
</comment>
<dbReference type="FunFam" id="3.30.160.60:FF:001370">
    <property type="entry name" value="Zinc finger protein"/>
    <property type="match status" value="1"/>
</dbReference>
<evidence type="ECO:0000256" key="1">
    <source>
        <dbReference type="ARBA" id="ARBA00004123"/>
    </source>
</evidence>
<feature type="domain" description="C2H2-type" evidence="13">
    <location>
        <begin position="315"/>
        <end position="342"/>
    </location>
</feature>
<keyword evidence="4" id="KW-0677">Repeat</keyword>
<evidence type="ECO:0000313" key="14">
    <source>
        <dbReference type="EMBL" id="KAK5640596.1"/>
    </source>
</evidence>
<dbReference type="GO" id="GO:0000977">
    <property type="term" value="F:RNA polymerase II transcription regulatory region sequence-specific DNA binding"/>
    <property type="evidence" value="ECO:0007669"/>
    <property type="project" value="TreeGrafter"/>
</dbReference>
<feature type="compositionally biased region" description="Polar residues" evidence="12">
    <location>
        <begin position="345"/>
        <end position="361"/>
    </location>
</feature>
<evidence type="ECO:0000256" key="10">
    <source>
        <dbReference type="ARBA" id="ARBA00023242"/>
    </source>
</evidence>
<dbReference type="Pfam" id="PF12874">
    <property type="entry name" value="zf-met"/>
    <property type="match status" value="1"/>
</dbReference>
<dbReference type="SMART" id="SM00355">
    <property type="entry name" value="ZnF_C2H2"/>
    <property type="match status" value="10"/>
</dbReference>
<feature type="domain" description="C2H2-type" evidence="13">
    <location>
        <begin position="142"/>
        <end position="170"/>
    </location>
</feature>
<dbReference type="GO" id="GO:0000981">
    <property type="term" value="F:DNA-binding transcription factor activity, RNA polymerase II-specific"/>
    <property type="evidence" value="ECO:0007669"/>
    <property type="project" value="TreeGrafter"/>
</dbReference>
<keyword evidence="7" id="KW-0805">Transcription regulation</keyword>
<name>A0AAN7ZHL2_9COLE</name>
<evidence type="ECO:0000256" key="6">
    <source>
        <dbReference type="ARBA" id="ARBA00022833"/>
    </source>
</evidence>
<evidence type="ECO:0000256" key="7">
    <source>
        <dbReference type="ARBA" id="ARBA00023015"/>
    </source>
</evidence>
<dbReference type="FunFam" id="3.30.160.60:FF:000557">
    <property type="entry name" value="zinc finger and SCAN domain-containing protein 29"/>
    <property type="match status" value="1"/>
</dbReference>
<dbReference type="PANTHER" id="PTHR24409">
    <property type="entry name" value="ZINC FINGER PROTEIN 142"/>
    <property type="match status" value="1"/>
</dbReference>
<comment type="subcellular location">
    <subcellularLocation>
        <location evidence="1">Nucleus</location>
    </subcellularLocation>
</comment>
<evidence type="ECO:0000256" key="2">
    <source>
        <dbReference type="ARBA" id="ARBA00006991"/>
    </source>
</evidence>
<dbReference type="FunFam" id="3.30.160.60:FF:000624">
    <property type="entry name" value="zinc finger protein 697"/>
    <property type="match status" value="1"/>
</dbReference>
<keyword evidence="15" id="KW-1185">Reference proteome</keyword>
<organism evidence="14 15">
    <name type="scientific">Pyrocoelia pectoralis</name>
    <dbReference type="NCBI Taxonomy" id="417401"/>
    <lineage>
        <taxon>Eukaryota</taxon>
        <taxon>Metazoa</taxon>
        <taxon>Ecdysozoa</taxon>
        <taxon>Arthropoda</taxon>
        <taxon>Hexapoda</taxon>
        <taxon>Insecta</taxon>
        <taxon>Pterygota</taxon>
        <taxon>Neoptera</taxon>
        <taxon>Endopterygota</taxon>
        <taxon>Coleoptera</taxon>
        <taxon>Polyphaga</taxon>
        <taxon>Elateriformia</taxon>
        <taxon>Elateroidea</taxon>
        <taxon>Lampyridae</taxon>
        <taxon>Lampyrinae</taxon>
        <taxon>Pyrocoelia</taxon>
    </lineage>
</organism>
<dbReference type="InterPro" id="IPR013087">
    <property type="entry name" value="Znf_C2H2_type"/>
</dbReference>
<keyword evidence="6" id="KW-0862">Zinc</keyword>
<keyword evidence="5 11" id="KW-0863">Zinc-finger</keyword>
<sequence length="361" mass="41918">MIDLTSCIYRAVSEQEPPVSLRKQEPTNITDTSPPQLSNNPTWYFVTAKISTNFYCSICKKLFPSKEPFTRHNRYNHSQNRKHSCKICGKQFVYQYEAKKHENVHIPKIKRIFECNICNNSYRSKTTLQIHVQVDHYNVIRFSCKECGKNFKSLASLKSHQNKVHLGMTLKCEDCGKAYRDASCFENHKKTHLPNYVREKFTCSVCQTQFLCMKTYKQHVSAHVTGPKAKYICDICGMSITSRESLRTHLRSHTGEKPFNCHVCDKAFSAKRFLRTHLLVHTKEKPYSCDYCKQRFSQRSSLTTHLRRHTGERPYECNICNKCFISKTLLVSHMKTHKICPPPSKSLSDTISPLTNSKLLN</sequence>
<gene>
    <name evidence="14" type="ORF">RI129_011407</name>
</gene>
<dbReference type="Proteomes" id="UP001329430">
    <property type="component" value="Chromosome 8"/>
</dbReference>
<evidence type="ECO:0000313" key="15">
    <source>
        <dbReference type="Proteomes" id="UP001329430"/>
    </source>
</evidence>
<feature type="domain" description="C2H2-type" evidence="13">
    <location>
        <begin position="83"/>
        <end position="105"/>
    </location>
</feature>
<evidence type="ECO:0000256" key="3">
    <source>
        <dbReference type="ARBA" id="ARBA00022723"/>
    </source>
</evidence>
<comment type="similarity">
    <text evidence="2">Belongs to the krueppel C2H2-type zinc-finger protein family.</text>
</comment>
<feature type="domain" description="C2H2-type" evidence="13">
    <location>
        <begin position="113"/>
        <end position="136"/>
    </location>
</feature>
<evidence type="ECO:0000256" key="12">
    <source>
        <dbReference type="SAM" id="MobiDB-lite"/>
    </source>
</evidence>
<evidence type="ECO:0000256" key="4">
    <source>
        <dbReference type="ARBA" id="ARBA00022737"/>
    </source>
</evidence>
<keyword evidence="8" id="KW-0238">DNA-binding</keyword>
<accession>A0AAN7ZHL2</accession>
<dbReference type="SUPFAM" id="SSF57667">
    <property type="entry name" value="beta-beta-alpha zinc fingers"/>
    <property type="match status" value="6"/>
</dbReference>
<feature type="domain" description="C2H2-type" evidence="13">
    <location>
        <begin position="259"/>
        <end position="286"/>
    </location>
</feature>
<feature type="domain" description="C2H2-type" evidence="13">
    <location>
        <begin position="170"/>
        <end position="192"/>
    </location>
</feature>
<dbReference type="Pfam" id="PF00096">
    <property type="entry name" value="zf-C2H2"/>
    <property type="match status" value="7"/>
</dbReference>